<keyword evidence="1" id="KW-0067">ATP-binding</keyword>
<organism evidence="1 2">
    <name type="scientific">Candidatus Manganitrophus noduliformans</name>
    <dbReference type="NCBI Taxonomy" id="2606439"/>
    <lineage>
        <taxon>Bacteria</taxon>
        <taxon>Pseudomonadati</taxon>
        <taxon>Nitrospirota</taxon>
        <taxon>Nitrospiria</taxon>
        <taxon>Candidatus Troglogloeales</taxon>
        <taxon>Candidatus Manganitrophaceae</taxon>
        <taxon>Candidatus Manganitrophus</taxon>
    </lineage>
</organism>
<dbReference type="AlphaFoldDB" id="A0A7X6DQ95"/>
<evidence type="ECO:0000313" key="1">
    <source>
        <dbReference type="EMBL" id="NKE71342.1"/>
    </source>
</evidence>
<dbReference type="InterPro" id="IPR036890">
    <property type="entry name" value="HATPase_C_sf"/>
</dbReference>
<evidence type="ECO:0000313" key="2">
    <source>
        <dbReference type="Proteomes" id="UP000534783"/>
    </source>
</evidence>
<protein>
    <submittedName>
        <fullName evidence="1">ATP-binding protein</fullName>
    </submittedName>
</protein>
<keyword evidence="2" id="KW-1185">Reference proteome</keyword>
<dbReference type="GO" id="GO:0005524">
    <property type="term" value="F:ATP binding"/>
    <property type="evidence" value="ECO:0007669"/>
    <property type="project" value="UniProtKB-KW"/>
</dbReference>
<dbReference type="Gene3D" id="3.30.565.10">
    <property type="entry name" value="Histidine kinase-like ATPase, C-terminal domain"/>
    <property type="match status" value="1"/>
</dbReference>
<name>A0A7X6DQ95_9BACT</name>
<sequence length="504" mass="58074">MATKYKEPQEKQCDLAEPHAASMSESLRAFGYELPSAIADLVDNSIFAGAKNVWVDFNWGGENSTISVTDDGCGMSEERLINAMRPGSRNPLENRDPKDLGRYGLGLKTASFSQCRRFTVRSKTGIKKSATRCWDLDFIATKNKWLLLREAGEKSEIYFQRLSNFGQGTTVLWEQMDRVVKGQNVDDENHKRFFHGRIEGVEKHLAMVFHRFMEGTGRLKIFVNNNKVEPWDPFLKSEKATQQIGDERIMHFQKDIKVIPYVLPHISKLTPEKHVRAAGLRGWNLHQGFYVYRNERLLVPGDWLGLSMAKEEHFKLARIQLDIPNTMDQEWEIDVTKSKARPPDVLRKELKYIADVTRKRASDIYRHRGRVIARASSQGYVFVWQQKAKHGKYFYRVNRDHPLIKQALKTHEKIVEQLLRMVEETVPAPLVALTNSEDPDKHSTPFEGAPSKEILDLISQVYRAMVISKVPRSTAVERLRVMEPFDSYPELVQAFLEQLNGDEE</sequence>
<dbReference type="SUPFAM" id="SSF55874">
    <property type="entry name" value="ATPase domain of HSP90 chaperone/DNA topoisomerase II/histidine kinase"/>
    <property type="match status" value="1"/>
</dbReference>
<proteinExistence type="predicted"/>
<gene>
    <name evidence="1" type="ORF">MNODULE_11390</name>
</gene>
<dbReference type="EMBL" id="VTOW01000002">
    <property type="protein sequence ID" value="NKE71342.1"/>
    <property type="molecule type" value="Genomic_DNA"/>
</dbReference>
<reference evidence="1 2" key="1">
    <citation type="journal article" date="2020" name="Nature">
        <title>Bacterial chemolithoautotrophy via manganese oxidation.</title>
        <authorList>
            <person name="Yu H."/>
            <person name="Leadbetter J.R."/>
        </authorList>
    </citation>
    <scope>NUCLEOTIDE SEQUENCE [LARGE SCALE GENOMIC DNA]</scope>
    <source>
        <strain evidence="1 2">Mn-1</strain>
    </source>
</reference>
<dbReference type="Proteomes" id="UP000534783">
    <property type="component" value="Unassembled WGS sequence"/>
</dbReference>
<keyword evidence="1" id="KW-0547">Nucleotide-binding</keyword>
<comment type="caution">
    <text evidence="1">The sequence shown here is derived from an EMBL/GenBank/DDBJ whole genome shotgun (WGS) entry which is preliminary data.</text>
</comment>
<accession>A0A7X6DQ95</accession>
<dbReference type="Pfam" id="PF13589">
    <property type="entry name" value="HATPase_c_3"/>
    <property type="match status" value="1"/>
</dbReference>